<dbReference type="PIRSF" id="PIRSF006221">
    <property type="entry name" value="Ketosamine-3-kinase"/>
    <property type="match status" value="1"/>
</dbReference>
<dbReference type="SUPFAM" id="SSF56112">
    <property type="entry name" value="Protein kinase-like (PK-like)"/>
    <property type="match status" value="1"/>
</dbReference>
<dbReference type="Pfam" id="PF03881">
    <property type="entry name" value="Fructosamin_kin"/>
    <property type="match status" value="1"/>
</dbReference>
<name>A0ABZ1YQU0_9NOCA</name>
<evidence type="ECO:0000256" key="1">
    <source>
        <dbReference type="PIRNR" id="PIRNR006221"/>
    </source>
</evidence>
<dbReference type="PANTHER" id="PTHR12149">
    <property type="entry name" value="FRUCTOSAMINE 3 KINASE-RELATED PROTEIN"/>
    <property type="match status" value="1"/>
</dbReference>
<dbReference type="InterPro" id="IPR011009">
    <property type="entry name" value="Kinase-like_dom_sf"/>
</dbReference>
<accession>A0ABZ1YQU0</accession>
<dbReference type="Gene3D" id="1.10.510.10">
    <property type="entry name" value="Transferase(Phosphotransferase) domain 1"/>
    <property type="match status" value="1"/>
</dbReference>
<keyword evidence="1" id="KW-0808">Transferase</keyword>
<dbReference type="EMBL" id="CP109441">
    <property type="protein sequence ID" value="WUV45600.1"/>
    <property type="molecule type" value="Genomic_DNA"/>
</dbReference>
<sequence>MTGAANLAALVGVRVDSITDLGSHHSWTLHRAVLGDGREVFVKAAHDQAPVFAAEAAGLRWLAALAPELVPEVLAVDDGMLVLPWVSAAAPTASAAERFGRELAALHAVSAGSFGAPWSGWIADLPLDNTQIDGSWARWYADYRLAPYLPRAAADLGRDGIRLLESVIENIETLAGPPEPPSRIHGDLWSGNVLWTADRALVIDPAAHGGHRETDLAMLALFGAPHLDRIRAAYHETHPLADGWRNRIPLHQLHPLLVHVVLFGGSYRSQTLAAASAALAASHP</sequence>
<proteinExistence type="inferred from homology"/>
<organism evidence="2 3">
    <name type="scientific">Nocardia vinacea</name>
    <dbReference type="NCBI Taxonomy" id="96468"/>
    <lineage>
        <taxon>Bacteria</taxon>
        <taxon>Bacillati</taxon>
        <taxon>Actinomycetota</taxon>
        <taxon>Actinomycetes</taxon>
        <taxon>Mycobacteriales</taxon>
        <taxon>Nocardiaceae</taxon>
        <taxon>Nocardia</taxon>
    </lineage>
</organism>
<dbReference type="PANTHER" id="PTHR12149:SF8">
    <property type="entry name" value="PROTEIN-RIBULOSAMINE 3-KINASE"/>
    <property type="match status" value="1"/>
</dbReference>
<dbReference type="Gene3D" id="1.20.1270.240">
    <property type="match status" value="1"/>
</dbReference>
<dbReference type="InterPro" id="IPR016477">
    <property type="entry name" value="Fructo-/Ketosamine-3-kinase"/>
</dbReference>
<keyword evidence="3" id="KW-1185">Reference proteome</keyword>
<dbReference type="GO" id="GO:0016301">
    <property type="term" value="F:kinase activity"/>
    <property type="evidence" value="ECO:0007669"/>
    <property type="project" value="UniProtKB-KW"/>
</dbReference>
<dbReference type="RefSeq" id="WP_327098808.1">
    <property type="nucleotide sequence ID" value="NZ_CP109149.1"/>
</dbReference>
<reference evidence="2" key="1">
    <citation type="submission" date="2022-10" db="EMBL/GenBank/DDBJ databases">
        <title>The complete genomes of actinobacterial strains from the NBC collection.</title>
        <authorList>
            <person name="Joergensen T.S."/>
            <person name="Alvarez Arevalo M."/>
            <person name="Sterndorff E.B."/>
            <person name="Faurdal D."/>
            <person name="Vuksanovic O."/>
            <person name="Mourched A.-S."/>
            <person name="Charusanti P."/>
            <person name="Shaw S."/>
            <person name="Blin K."/>
            <person name="Weber T."/>
        </authorList>
    </citation>
    <scope>NUCLEOTIDE SEQUENCE</scope>
    <source>
        <strain evidence="2">NBC_01482</strain>
    </source>
</reference>
<evidence type="ECO:0000313" key="2">
    <source>
        <dbReference type="EMBL" id="WUV45600.1"/>
    </source>
</evidence>
<evidence type="ECO:0000313" key="3">
    <source>
        <dbReference type="Proteomes" id="UP001432062"/>
    </source>
</evidence>
<dbReference type="Proteomes" id="UP001432062">
    <property type="component" value="Chromosome"/>
</dbReference>
<comment type="similarity">
    <text evidence="1">Belongs to the fructosamine kinase family.</text>
</comment>
<dbReference type="Gene3D" id="3.30.200.20">
    <property type="entry name" value="Phosphorylase Kinase, domain 1"/>
    <property type="match status" value="1"/>
</dbReference>
<gene>
    <name evidence="2" type="ORF">OG563_41985</name>
</gene>
<keyword evidence="1 2" id="KW-0418">Kinase</keyword>
<protein>
    <submittedName>
        <fullName evidence="2">Fructosamine kinase family protein</fullName>
    </submittedName>
</protein>